<sequence>MNWLIVKNDFIKNKMINLALFLFMMFSASLAVLSVLMGVQTFTSISKLYKTAEPPHFVQMHKGEINEEKINKFMSENELVIYNQTLTMIDVYGENLTIVGKDNTYDLSDCRLDIGLVKQNELKDLLLNSQHEKVTIYEGEIGIPVLLKEMYDMKIGDHVILTSNNVKKEFVIKEFILDSMMNSPMVSSTRLLLSHKDFNNLQGKVGEKEYLIEAYFANTKEASNFKTVYENAGLPQSGQAVTYSIIFLLSALTDITTVFVLLLVSLLLIIVSFICVRFTIMAALEEEIQEIGTMKAIGLPFRDIRDIYIYKYRALAFIGIITGYILALLLSSVVTKHITSTFGDIGMSTLAVVLSLVAGYLIFLLINYYCKRILKKIKKVTVVDALVRGKGFGKNKGGIKDGLYKSNRLPVNLLLGIREVFYKFKNWVIVFAVVLITVMMIMVPVNLLNTFEAPEFITYMGSSLEDILIEVENGENLETRYANVKQLLQKDNTIENYYEYRSVRVQTIDAENKLMNLNIDCGSSAGNELQYLSGKAPEGEDALALSYLYANEKGKESGDKIEILINDKKKEFVISGIYQDVTSGGYTAKSKYNFSEVDAEKYSFSVNLKDNVEVGKKADEWSKSFGAGVTVDPMEEFINQTLGGVSKQLATIVFAIVIIGIALTMLIAILFLKLRLVKDLSEIAVLKAIGFSEQDINKQYMIKMGCVSILGVLVGIILTDLLGEKIVNAALGVAGIGIKKVNLITNPIMEYIICPLLLIMLILVVTWIIMRTIKKYNIISIIKE</sequence>
<evidence type="ECO:0000313" key="8">
    <source>
        <dbReference type="EMBL" id="GAA0719980.1"/>
    </source>
</evidence>
<dbReference type="RefSeq" id="WP_343767060.1">
    <property type="nucleotide sequence ID" value="NZ_BAAACF010000001.1"/>
</dbReference>
<dbReference type="InterPro" id="IPR003838">
    <property type="entry name" value="ABC3_permease_C"/>
</dbReference>
<feature type="transmembrane region" description="Helical" evidence="6">
    <location>
        <begin position="700"/>
        <end position="718"/>
    </location>
</feature>
<gene>
    <name evidence="8" type="ORF">GCM10008905_08680</name>
</gene>
<keyword evidence="2" id="KW-1003">Cell membrane</keyword>
<dbReference type="Proteomes" id="UP001500339">
    <property type="component" value="Unassembled WGS sequence"/>
</dbReference>
<keyword evidence="3 6" id="KW-0812">Transmembrane</keyword>
<feature type="domain" description="ABC3 transporter permease C-terminal" evidence="7">
    <location>
        <begin position="655"/>
        <end position="778"/>
    </location>
</feature>
<dbReference type="PANTHER" id="PTHR30287:SF2">
    <property type="entry name" value="BLL1001 PROTEIN"/>
    <property type="match status" value="1"/>
</dbReference>
<keyword evidence="4 6" id="KW-1133">Transmembrane helix</keyword>
<comment type="subcellular location">
    <subcellularLocation>
        <location evidence="1">Cell membrane</location>
        <topology evidence="1">Multi-pass membrane protein</topology>
    </subcellularLocation>
</comment>
<feature type="transmembrane region" description="Helical" evidence="6">
    <location>
        <begin position="649"/>
        <end position="672"/>
    </location>
</feature>
<keyword evidence="9" id="KW-1185">Reference proteome</keyword>
<evidence type="ECO:0000256" key="6">
    <source>
        <dbReference type="SAM" id="Phobius"/>
    </source>
</evidence>
<evidence type="ECO:0000259" key="7">
    <source>
        <dbReference type="Pfam" id="PF02687"/>
    </source>
</evidence>
<evidence type="ECO:0000313" key="9">
    <source>
        <dbReference type="Proteomes" id="UP001500339"/>
    </source>
</evidence>
<evidence type="ECO:0000256" key="3">
    <source>
        <dbReference type="ARBA" id="ARBA00022692"/>
    </source>
</evidence>
<feature type="transmembrane region" description="Helical" evidence="6">
    <location>
        <begin position="245"/>
        <end position="276"/>
    </location>
</feature>
<name>A0ABN1ISJ4_9CLOT</name>
<accession>A0ABN1ISJ4</accession>
<reference evidence="9" key="1">
    <citation type="journal article" date="2019" name="Int. J. Syst. Evol. Microbiol.">
        <title>The Global Catalogue of Microorganisms (GCM) 10K type strain sequencing project: providing services to taxonomists for standard genome sequencing and annotation.</title>
        <authorList>
            <consortium name="The Broad Institute Genomics Platform"/>
            <consortium name="The Broad Institute Genome Sequencing Center for Infectious Disease"/>
            <person name="Wu L."/>
            <person name="Ma J."/>
        </authorList>
    </citation>
    <scope>NUCLEOTIDE SEQUENCE [LARGE SCALE GENOMIC DNA]</scope>
    <source>
        <strain evidence="9">JCM 1405</strain>
    </source>
</reference>
<evidence type="ECO:0000256" key="4">
    <source>
        <dbReference type="ARBA" id="ARBA00022989"/>
    </source>
</evidence>
<proteinExistence type="predicted"/>
<feature type="transmembrane region" description="Helical" evidence="6">
    <location>
        <begin position="312"/>
        <end position="333"/>
    </location>
</feature>
<dbReference type="PANTHER" id="PTHR30287">
    <property type="entry name" value="MEMBRANE COMPONENT OF PREDICTED ABC SUPERFAMILY METABOLITE UPTAKE TRANSPORTER"/>
    <property type="match status" value="1"/>
</dbReference>
<keyword evidence="5 6" id="KW-0472">Membrane</keyword>
<protein>
    <submittedName>
        <fullName evidence="8">ABC transporter permease</fullName>
    </submittedName>
</protein>
<evidence type="ECO:0000256" key="2">
    <source>
        <dbReference type="ARBA" id="ARBA00022475"/>
    </source>
</evidence>
<dbReference type="InterPro" id="IPR038766">
    <property type="entry name" value="Membrane_comp_ABC_pdt"/>
</dbReference>
<dbReference type="EMBL" id="BAAACF010000001">
    <property type="protein sequence ID" value="GAA0719980.1"/>
    <property type="molecule type" value="Genomic_DNA"/>
</dbReference>
<dbReference type="Pfam" id="PF02687">
    <property type="entry name" value="FtsX"/>
    <property type="match status" value="2"/>
</dbReference>
<feature type="transmembrane region" description="Helical" evidence="6">
    <location>
        <begin position="345"/>
        <end position="369"/>
    </location>
</feature>
<feature type="transmembrane region" description="Helical" evidence="6">
    <location>
        <begin position="427"/>
        <end position="448"/>
    </location>
</feature>
<comment type="caution">
    <text evidence="8">The sequence shown here is derived from an EMBL/GenBank/DDBJ whole genome shotgun (WGS) entry which is preliminary data.</text>
</comment>
<organism evidence="8 9">
    <name type="scientific">Clostridium malenominatum</name>
    <dbReference type="NCBI Taxonomy" id="1539"/>
    <lineage>
        <taxon>Bacteria</taxon>
        <taxon>Bacillati</taxon>
        <taxon>Bacillota</taxon>
        <taxon>Clostridia</taxon>
        <taxon>Eubacteriales</taxon>
        <taxon>Clostridiaceae</taxon>
        <taxon>Clostridium</taxon>
    </lineage>
</organism>
<evidence type="ECO:0000256" key="5">
    <source>
        <dbReference type="ARBA" id="ARBA00023136"/>
    </source>
</evidence>
<evidence type="ECO:0000256" key="1">
    <source>
        <dbReference type="ARBA" id="ARBA00004651"/>
    </source>
</evidence>
<feature type="transmembrane region" description="Helical" evidence="6">
    <location>
        <begin position="748"/>
        <end position="770"/>
    </location>
</feature>
<feature type="domain" description="ABC3 transporter permease C-terminal" evidence="7">
    <location>
        <begin position="263"/>
        <end position="370"/>
    </location>
</feature>